<gene>
    <name evidence="1" type="ORF">THAOC_01930</name>
</gene>
<proteinExistence type="predicted"/>
<evidence type="ECO:0000313" key="1">
    <source>
        <dbReference type="EMBL" id="EJK76312.1"/>
    </source>
</evidence>
<name>K0TQM6_THAOC</name>
<organism evidence="1 2">
    <name type="scientific">Thalassiosira oceanica</name>
    <name type="common">Marine diatom</name>
    <dbReference type="NCBI Taxonomy" id="159749"/>
    <lineage>
        <taxon>Eukaryota</taxon>
        <taxon>Sar</taxon>
        <taxon>Stramenopiles</taxon>
        <taxon>Ochrophyta</taxon>
        <taxon>Bacillariophyta</taxon>
        <taxon>Coscinodiscophyceae</taxon>
        <taxon>Thalassiosirophycidae</taxon>
        <taxon>Thalassiosirales</taxon>
        <taxon>Thalassiosiraceae</taxon>
        <taxon>Thalassiosira</taxon>
    </lineage>
</organism>
<protein>
    <recommendedName>
        <fullName evidence="3">Prolyl 4-hydroxylase alpha subunit domain-containing protein</fullName>
    </recommendedName>
</protein>
<dbReference type="EMBL" id="AGNL01002323">
    <property type="protein sequence ID" value="EJK76312.1"/>
    <property type="molecule type" value="Genomic_DNA"/>
</dbReference>
<dbReference type="Gene3D" id="2.60.120.620">
    <property type="entry name" value="q2cbj1_9rhob like domain"/>
    <property type="match status" value="1"/>
</dbReference>
<feature type="non-terminal residue" evidence="1">
    <location>
        <position position="1"/>
    </location>
</feature>
<sequence>GPPRRRAEPSPVGVRQSNSSRQVLTLLLQTLIITPLLDDGLVAMAPSLPLILLGLGPYWVTSLTSLHNSFRLYPRPYFGSQRLHVANDLDVVEIAALESVEPGENYNAEVPATMVPLSQPPLLLLESSKPIISREGCTLLSQYFEHLKNGDVARRMDGGQVYAAQKLLHGVHDVVDQVTNCPMHDGEKLLPSYVRYDSKIVDEEVLLDPRRLADALLPDGLHVDTNNGKLFRHVTAILYLTDNRDGCAMEESYRSQYGSMANDCVGAKGLLERGIQHTKGDVDESDASDGRSLENAALGLFRNTNELRRLDERYDNQFSNAKLHGLRVMPESGKLIYFHNVNDVGMPDPMSFHGGEELITILRDREGSNIDAPLPPIDTQTKRILVFFKEVPIHTFQSRGIEGFAERVRESRSWTKEMYY</sequence>
<dbReference type="Proteomes" id="UP000266841">
    <property type="component" value="Unassembled WGS sequence"/>
</dbReference>
<dbReference type="eggNOG" id="ENOG502SVI7">
    <property type="taxonomic scope" value="Eukaryota"/>
</dbReference>
<dbReference type="OrthoDB" id="49444at2759"/>
<comment type="caution">
    <text evidence="1">The sequence shown here is derived from an EMBL/GenBank/DDBJ whole genome shotgun (WGS) entry which is preliminary data.</text>
</comment>
<accession>K0TQM6</accession>
<dbReference type="OMA" id="GIQHTKG"/>
<evidence type="ECO:0000313" key="2">
    <source>
        <dbReference type="Proteomes" id="UP000266841"/>
    </source>
</evidence>
<dbReference type="AlphaFoldDB" id="K0TQM6"/>
<evidence type="ECO:0008006" key="3">
    <source>
        <dbReference type="Google" id="ProtNLM"/>
    </source>
</evidence>
<reference evidence="1 2" key="1">
    <citation type="journal article" date="2012" name="Genome Biol.">
        <title>Genome and low-iron response of an oceanic diatom adapted to chronic iron limitation.</title>
        <authorList>
            <person name="Lommer M."/>
            <person name="Specht M."/>
            <person name="Roy A.S."/>
            <person name="Kraemer L."/>
            <person name="Andreson R."/>
            <person name="Gutowska M.A."/>
            <person name="Wolf J."/>
            <person name="Bergner S.V."/>
            <person name="Schilhabel M.B."/>
            <person name="Klostermeier U.C."/>
            <person name="Beiko R.G."/>
            <person name="Rosenstiel P."/>
            <person name="Hippler M."/>
            <person name="Laroche J."/>
        </authorList>
    </citation>
    <scope>NUCLEOTIDE SEQUENCE [LARGE SCALE GENOMIC DNA]</scope>
    <source>
        <strain evidence="1 2">CCMP1005</strain>
    </source>
</reference>
<keyword evidence="2" id="KW-1185">Reference proteome</keyword>